<reference evidence="1 2" key="1">
    <citation type="journal article" date="2021" name="Nat. Plants">
        <title>The Taxus genome provides insights into paclitaxel biosynthesis.</title>
        <authorList>
            <person name="Xiong X."/>
            <person name="Gou J."/>
            <person name="Liao Q."/>
            <person name="Li Y."/>
            <person name="Zhou Q."/>
            <person name="Bi G."/>
            <person name="Li C."/>
            <person name="Du R."/>
            <person name="Wang X."/>
            <person name="Sun T."/>
            <person name="Guo L."/>
            <person name="Liang H."/>
            <person name="Lu P."/>
            <person name="Wu Y."/>
            <person name="Zhang Z."/>
            <person name="Ro D.K."/>
            <person name="Shang Y."/>
            <person name="Huang S."/>
            <person name="Yan J."/>
        </authorList>
    </citation>
    <scope>NUCLEOTIDE SEQUENCE [LARGE SCALE GENOMIC DNA]</scope>
    <source>
        <strain evidence="1">Ta-2019</strain>
    </source>
</reference>
<accession>A0AA38CK26</accession>
<dbReference type="EMBL" id="JAHRHJ020000010">
    <property type="protein sequence ID" value="KAH9298158.1"/>
    <property type="molecule type" value="Genomic_DNA"/>
</dbReference>
<feature type="non-terminal residue" evidence="1">
    <location>
        <position position="77"/>
    </location>
</feature>
<proteinExistence type="predicted"/>
<sequence>MVFHSGAQTSSGKEFATWLASQTLPNAKEVIDLEEMDLQLLKSIVKKGIRSKAAKVTSRMIIGSFGQKNVEVSTLRQ</sequence>
<comment type="caution">
    <text evidence="1">The sequence shown here is derived from an EMBL/GenBank/DDBJ whole genome shotgun (WGS) entry which is preliminary data.</text>
</comment>
<evidence type="ECO:0000313" key="2">
    <source>
        <dbReference type="Proteomes" id="UP000824469"/>
    </source>
</evidence>
<evidence type="ECO:0000313" key="1">
    <source>
        <dbReference type="EMBL" id="KAH9298158.1"/>
    </source>
</evidence>
<name>A0AA38CK26_TAXCH</name>
<dbReference type="Proteomes" id="UP000824469">
    <property type="component" value="Unassembled WGS sequence"/>
</dbReference>
<dbReference type="AlphaFoldDB" id="A0AA38CK26"/>
<keyword evidence="2" id="KW-1185">Reference proteome</keyword>
<gene>
    <name evidence="1" type="ORF">KI387_029840</name>
</gene>
<protein>
    <submittedName>
        <fullName evidence="1">Uncharacterized protein</fullName>
    </submittedName>
</protein>
<organism evidence="1 2">
    <name type="scientific">Taxus chinensis</name>
    <name type="common">Chinese yew</name>
    <name type="synonym">Taxus wallichiana var. chinensis</name>
    <dbReference type="NCBI Taxonomy" id="29808"/>
    <lineage>
        <taxon>Eukaryota</taxon>
        <taxon>Viridiplantae</taxon>
        <taxon>Streptophyta</taxon>
        <taxon>Embryophyta</taxon>
        <taxon>Tracheophyta</taxon>
        <taxon>Spermatophyta</taxon>
        <taxon>Pinopsida</taxon>
        <taxon>Pinidae</taxon>
        <taxon>Conifers II</taxon>
        <taxon>Cupressales</taxon>
        <taxon>Taxaceae</taxon>
        <taxon>Taxus</taxon>
    </lineage>
</organism>